<evidence type="ECO:0000313" key="1">
    <source>
        <dbReference type="EMBL" id="EWM28641.1"/>
    </source>
</evidence>
<proteinExistence type="predicted"/>
<evidence type="ECO:0000313" key="2">
    <source>
        <dbReference type="Proteomes" id="UP000019335"/>
    </source>
</evidence>
<accession>W7U6Z9</accession>
<comment type="caution">
    <text evidence="1">The sequence shown here is derived from an EMBL/GenBank/DDBJ whole genome shotgun (WGS) entry which is preliminary data.</text>
</comment>
<dbReference type="Proteomes" id="UP000019335">
    <property type="component" value="Chromosome 4"/>
</dbReference>
<sequence length="86" mass="10175">MNIRECHGPSVAGIRRFRKRIDSLVGPQVRTGRLASLAWTRDVTLRLPAVRMIYSVEEYLFLGDCFERDWSRVILFGRRFSWETRT</sequence>
<reference evidence="1 2" key="1">
    <citation type="journal article" date="2014" name="Mol. Plant">
        <title>Chromosome Scale Genome Assembly and Transcriptome Profiling of Nannochloropsis gaditana in Nitrogen Depletion.</title>
        <authorList>
            <person name="Corteggiani Carpinelli E."/>
            <person name="Telatin A."/>
            <person name="Vitulo N."/>
            <person name="Forcato C."/>
            <person name="D'Angelo M."/>
            <person name="Schiavon R."/>
            <person name="Vezzi A."/>
            <person name="Giacometti G.M."/>
            <person name="Morosinotto T."/>
            <person name="Valle G."/>
        </authorList>
    </citation>
    <scope>NUCLEOTIDE SEQUENCE [LARGE SCALE GENOMIC DNA]</scope>
    <source>
        <strain evidence="1 2">B-31</strain>
    </source>
</reference>
<protein>
    <submittedName>
        <fullName evidence="1">Uncharacterized protein</fullName>
    </submittedName>
</protein>
<keyword evidence="2" id="KW-1185">Reference proteome</keyword>
<dbReference type="AlphaFoldDB" id="W7U6Z9"/>
<organism evidence="1 2">
    <name type="scientific">Nannochloropsis gaditana</name>
    <dbReference type="NCBI Taxonomy" id="72520"/>
    <lineage>
        <taxon>Eukaryota</taxon>
        <taxon>Sar</taxon>
        <taxon>Stramenopiles</taxon>
        <taxon>Ochrophyta</taxon>
        <taxon>Eustigmatophyceae</taxon>
        <taxon>Eustigmatales</taxon>
        <taxon>Monodopsidaceae</taxon>
        <taxon>Nannochloropsis</taxon>
    </lineage>
</organism>
<gene>
    <name evidence="1" type="ORF">Naga_100182g6</name>
</gene>
<name>W7U6Z9_9STRA</name>
<dbReference type="EMBL" id="AZIL01000278">
    <property type="protein sequence ID" value="EWM28641.1"/>
    <property type="molecule type" value="Genomic_DNA"/>
</dbReference>